<dbReference type="SUPFAM" id="SSF53927">
    <property type="entry name" value="Cytidine deaminase-like"/>
    <property type="match status" value="1"/>
</dbReference>
<gene>
    <name evidence="2" type="ORF">BDN71DRAFT_1387677</name>
</gene>
<comment type="caution">
    <text evidence="2">The sequence shown here is derived from an EMBL/GenBank/DDBJ whole genome shotgun (WGS) entry which is preliminary data.</text>
</comment>
<dbReference type="OrthoDB" id="9972196at2759"/>
<dbReference type="Proteomes" id="UP000807025">
    <property type="component" value="Unassembled WGS sequence"/>
</dbReference>
<evidence type="ECO:0000259" key="1">
    <source>
        <dbReference type="Pfam" id="PF00383"/>
    </source>
</evidence>
<feature type="domain" description="CMP/dCMP-type deaminase" evidence="1">
    <location>
        <begin position="37"/>
        <end position="103"/>
    </location>
</feature>
<name>A0A9P6DI67_PLEER</name>
<evidence type="ECO:0000313" key="2">
    <source>
        <dbReference type="EMBL" id="KAF9497395.1"/>
    </source>
</evidence>
<dbReference type="Gene3D" id="3.40.140.10">
    <property type="entry name" value="Cytidine Deaminase, domain 2"/>
    <property type="match status" value="1"/>
</dbReference>
<dbReference type="GO" id="GO:0006139">
    <property type="term" value="P:nucleobase-containing compound metabolic process"/>
    <property type="evidence" value="ECO:0007669"/>
    <property type="project" value="UniProtKB-ARBA"/>
</dbReference>
<accession>A0A9P6DI67</accession>
<dbReference type="InterPro" id="IPR002125">
    <property type="entry name" value="CMP_dCMP_dom"/>
</dbReference>
<dbReference type="InterPro" id="IPR016193">
    <property type="entry name" value="Cytidine_deaminase-like"/>
</dbReference>
<protein>
    <recommendedName>
        <fullName evidence="1">CMP/dCMP-type deaminase domain-containing protein</fullName>
    </recommendedName>
</protein>
<proteinExistence type="predicted"/>
<dbReference type="Pfam" id="PF00383">
    <property type="entry name" value="dCMP_cyt_deam_1"/>
    <property type="match status" value="1"/>
</dbReference>
<evidence type="ECO:0000313" key="3">
    <source>
        <dbReference type="Proteomes" id="UP000807025"/>
    </source>
</evidence>
<keyword evidence="3" id="KW-1185">Reference proteome</keyword>
<organism evidence="2 3">
    <name type="scientific">Pleurotus eryngii</name>
    <name type="common">Boletus of the steppes</name>
    <dbReference type="NCBI Taxonomy" id="5323"/>
    <lineage>
        <taxon>Eukaryota</taxon>
        <taxon>Fungi</taxon>
        <taxon>Dikarya</taxon>
        <taxon>Basidiomycota</taxon>
        <taxon>Agaricomycotina</taxon>
        <taxon>Agaricomycetes</taxon>
        <taxon>Agaricomycetidae</taxon>
        <taxon>Agaricales</taxon>
        <taxon>Pleurotineae</taxon>
        <taxon>Pleurotaceae</taxon>
        <taxon>Pleurotus</taxon>
    </lineage>
</organism>
<reference evidence="2" key="1">
    <citation type="submission" date="2020-11" db="EMBL/GenBank/DDBJ databases">
        <authorList>
            <consortium name="DOE Joint Genome Institute"/>
            <person name="Ahrendt S."/>
            <person name="Riley R."/>
            <person name="Andreopoulos W."/>
            <person name="Labutti K."/>
            <person name="Pangilinan J."/>
            <person name="Ruiz-Duenas F.J."/>
            <person name="Barrasa J.M."/>
            <person name="Sanchez-Garcia M."/>
            <person name="Camarero S."/>
            <person name="Miyauchi S."/>
            <person name="Serrano A."/>
            <person name="Linde D."/>
            <person name="Babiker R."/>
            <person name="Drula E."/>
            <person name="Ayuso-Fernandez I."/>
            <person name="Pacheco R."/>
            <person name="Padilla G."/>
            <person name="Ferreira P."/>
            <person name="Barriuso J."/>
            <person name="Kellner H."/>
            <person name="Castanera R."/>
            <person name="Alfaro M."/>
            <person name="Ramirez L."/>
            <person name="Pisabarro A.G."/>
            <person name="Kuo A."/>
            <person name="Tritt A."/>
            <person name="Lipzen A."/>
            <person name="He G."/>
            <person name="Yan M."/>
            <person name="Ng V."/>
            <person name="Cullen D."/>
            <person name="Martin F."/>
            <person name="Rosso M.-N."/>
            <person name="Henrissat B."/>
            <person name="Hibbett D."/>
            <person name="Martinez A.T."/>
            <person name="Grigoriev I.V."/>
        </authorList>
    </citation>
    <scope>NUCLEOTIDE SEQUENCE</scope>
    <source>
        <strain evidence="2">ATCC 90797</strain>
    </source>
</reference>
<sequence length="219" mass="24702">MATKSQFYLSMCVEAASKARINLPMSIHCFEPISDQSPMNFNLGSIIVKGGKVLSSGYNHQRSHYDEAYNNSLATPLSMHSEMHAIFKFTRGKAPSFKQQTMGCSDLMYSDARRGRGSRRSQEQRSICFAPSQDLPLVPLRDHRLNGADLYVVRVTKVGLGSAKPCNRCVYWCRWAGIRRIYHWDQGSSAFLCVKVNDYGTEGYETRADDLRRASPSRA</sequence>
<dbReference type="GO" id="GO:0003824">
    <property type="term" value="F:catalytic activity"/>
    <property type="evidence" value="ECO:0007669"/>
    <property type="project" value="InterPro"/>
</dbReference>
<dbReference type="AlphaFoldDB" id="A0A9P6DI67"/>
<dbReference type="EMBL" id="MU154544">
    <property type="protein sequence ID" value="KAF9497395.1"/>
    <property type="molecule type" value="Genomic_DNA"/>
</dbReference>